<dbReference type="GO" id="GO:0020037">
    <property type="term" value="F:heme binding"/>
    <property type="evidence" value="ECO:0007669"/>
    <property type="project" value="InterPro"/>
</dbReference>
<sequence>MKSRWSWLGCLLLFIQGLDLNAQDIPVPSPEEQRPGGEATQSRAVSRGVLQQFSATLPLDARMDVTLGRSIFNKLWVSSPSSTTASDGLGPLFNARSCAGCHLQNGRGRTPDTHQNEDKAVSLLLRLSVPQPESMSPAHAEQYKTLGLIPEPVYGAQLQNFSVQGLPAEGQLKVSYEPLSVFFADGEEVILQKPIYSIESLSYGELSTGVRMSARIAPPMHGLGLLEAISEDDLLANEASEAWLELGINGHLNRVWDRQHQQTRIGRFGWKALHPSLHQQNAAALFEDIGISSTFFPEGFGACTPAQSQCLGMPDGNSPHLDGVEASNAMVDLLTAYTRHLAVVDRLESDDETHRQGRQLFYDVGCHACHRPSYQTASSAPEGLADLTIWPYTDLLLHDMGDGLADDHAEFDAKGREWKTPPLWGVGLAPEINGSRHLLHDGRARNVLEAILWHGGEAQMVRDRFLALDKTSREALLLFIESL</sequence>
<dbReference type="Proteomes" id="UP000250744">
    <property type="component" value="Unassembled WGS sequence"/>
</dbReference>
<keyword evidence="3" id="KW-1185">Reference proteome</keyword>
<dbReference type="PANTHER" id="PTHR30600">
    <property type="entry name" value="CYTOCHROME C PEROXIDASE-RELATED"/>
    <property type="match status" value="1"/>
</dbReference>
<protein>
    <submittedName>
        <fullName evidence="2">Thiol oxidoreductase</fullName>
    </submittedName>
</protein>
<evidence type="ECO:0000313" key="3">
    <source>
        <dbReference type="Proteomes" id="UP000250744"/>
    </source>
</evidence>
<gene>
    <name evidence="2" type="ORF">DN062_06005</name>
</gene>
<comment type="caution">
    <text evidence="2">The sequence shown here is derived from an EMBL/GenBank/DDBJ whole genome shotgun (WGS) entry which is preliminary data.</text>
</comment>
<evidence type="ECO:0000313" key="2">
    <source>
        <dbReference type="EMBL" id="RAU19021.1"/>
    </source>
</evidence>
<dbReference type="Gene3D" id="1.10.760.10">
    <property type="entry name" value="Cytochrome c-like domain"/>
    <property type="match status" value="1"/>
</dbReference>
<organism evidence="2 3">
    <name type="scientific">Nitrincola tibetensis</name>
    <dbReference type="NCBI Taxonomy" id="2219697"/>
    <lineage>
        <taxon>Bacteria</taxon>
        <taxon>Pseudomonadati</taxon>
        <taxon>Pseudomonadota</taxon>
        <taxon>Gammaproteobacteria</taxon>
        <taxon>Oceanospirillales</taxon>
        <taxon>Oceanospirillaceae</taxon>
        <taxon>Nitrincola</taxon>
    </lineage>
</organism>
<dbReference type="Pfam" id="PF06537">
    <property type="entry name" value="DHOR"/>
    <property type="match status" value="1"/>
</dbReference>
<dbReference type="InterPro" id="IPR010538">
    <property type="entry name" value="DHOR"/>
</dbReference>
<keyword evidence="1" id="KW-0732">Signal</keyword>
<accession>A0A364NPL0</accession>
<name>A0A364NPL0_9GAMM</name>
<dbReference type="InterPro" id="IPR051395">
    <property type="entry name" value="Cytochrome_c_Peroxidase/MauG"/>
</dbReference>
<dbReference type="EMBL" id="QKRX01000003">
    <property type="protein sequence ID" value="RAU19021.1"/>
    <property type="molecule type" value="Genomic_DNA"/>
</dbReference>
<feature type="chain" id="PRO_5016577861" evidence="1">
    <location>
        <begin position="23"/>
        <end position="483"/>
    </location>
</feature>
<dbReference type="InterPro" id="IPR036909">
    <property type="entry name" value="Cyt_c-like_dom_sf"/>
</dbReference>
<dbReference type="RefSeq" id="WP_112158408.1">
    <property type="nucleotide sequence ID" value="NZ_QKRX01000003.1"/>
</dbReference>
<reference evidence="2 3" key="1">
    <citation type="submission" date="2018-06" db="EMBL/GenBank/DDBJ databases">
        <title>Nitrincola tibetense sp. nov., isolated from Lake XuguoCo on Tibetan Plateau.</title>
        <authorList>
            <person name="Xing P."/>
        </authorList>
    </citation>
    <scope>NUCLEOTIDE SEQUENCE [LARGE SCALE GENOMIC DNA]</scope>
    <source>
        <strain evidence="3">xg18</strain>
    </source>
</reference>
<dbReference type="GO" id="GO:0009055">
    <property type="term" value="F:electron transfer activity"/>
    <property type="evidence" value="ECO:0007669"/>
    <property type="project" value="InterPro"/>
</dbReference>
<dbReference type="PIRSF" id="PIRSF028099">
    <property type="entry name" value="DUF1111"/>
    <property type="match status" value="1"/>
</dbReference>
<dbReference type="OrthoDB" id="9805202at2"/>
<dbReference type="SUPFAM" id="SSF46626">
    <property type="entry name" value="Cytochrome c"/>
    <property type="match status" value="1"/>
</dbReference>
<feature type="signal peptide" evidence="1">
    <location>
        <begin position="1"/>
        <end position="22"/>
    </location>
</feature>
<dbReference type="PANTHER" id="PTHR30600:SF4">
    <property type="entry name" value="CYTOCHROME C DOMAIN-CONTAINING PROTEIN"/>
    <property type="match status" value="1"/>
</dbReference>
<dbReference type="AlphaFoldDB" id="A0A364NPL0"/>
<proteinExistence type="predicted"/>
<evidence type="ECO:0000256" key="1">
    <source>
        <dbReference type="SAM" id="SignalP"/>
    </source>
</evidence>
<dbReference type="GO" id="GO:0004130">
    <property type="term" value="F:cytochrome-c peroxidase activity"/>
    <property type="evidence" value="ECO:0007669"/>
    <property type="project" value="TreeGrafter"/>
</dbReference>